<proteinExistence type="predicted"/>
<sequence length="98" mass="10935">MHAQNALVVLMNEARIDLGKDAIDKEVVEKVWDRIAPGQQDPRCPMAGLNDTISRTYKAFEDAQCLDNFKVIAGGIGHEMTSSMVKEASDWLDKFLKP</sequence>
<accession>A0ACB9GDI4</accession>
<name>A0ACB9GDI4_CICIN</name>
<protein>
    <submittedName>
        <fullName evidence="1">Uncharacterized protein</fullName>
    </submittedName>
</protein>
<dbReference type="Proteomes" id="UP001055811">
    <property type="component" value="Linkage Group LG02"/>
</dbReference>
<organism evidence="1 2">
    <name type="scientific">Cichorium intybus</name>
    <name type="common">Chicory</name>
    <dbReference type="NCBI Taxonomy" id="13427"/>
    <lineage>
        <taxon>Eukaryota</taxon>
        <taxon>Viridiplantae</taxon>
        <taxon>Streptophyta</taxon>
        <taxon>Embryophyta</taxon>
        <taxon>Tracheophyta</taxon>
        <taxon>Spermatophyta</taxon>
        <taxon>Magnoliopsida</taxon>
        <taxon>eudicotyledons</taxon>
        <taxon>Gunneridae</taxon>
        <taxon>Pentapetalae</taxon>
        <taxon>asterids</taxon>
        <taxon>campanulids</taxon>
        <taxon>Asterales</taxon>
        <taxon>Asteraceae</taxon>
        <taxon>Cichorioideae</taxon>
        <taxon>Cichorieae</taxon>
        <taxon>Cichoriinae</taxon>
        <taxon>Cichorium</taxon>
    </lineage>
</organism>
<dbReference type="EMBL" id="CM042010">
    <property type="protein sequence ID" value="KAI3781538.1"/>
    <property type="molecule type" value="Genomic_DNA"/>
</dbReference>
<comment type="caution">
    <text evidence="1">The sequence shown here is derived from an EMBL/GenBank/DDBJ whole genome shotgun (WGS) entry which is preliminary data.</text>
</comment>
<reference evidence="2" key="1">
    <citation type="journal article" date="2022" name="Mol. Ecol. Resour.">
        <title>The genomes of chicory, endive, great burdock and yacon provide insights into Asteraceae palaeo-polyploidization history and plant inulin production.</title>
        <authorList>
            <person name="Fan W."/>
            <person name="Wang S."/>
            <person name="Wang H."/>
            <person name="Wang A."/>
            <person name="Jiang F."/>
            <person name="Liu H."/>
            <person name="Zhao H."/>
            <person name="Xu D."/>
            <person name="Zhang Y."/>
        </authorList>
    </citation>
    <scope>NUCLEOTIDE SEQUENCE [LARGE SCALE GENOMIC DNA]</scope>
    <source>
        <strain evidence="2">cv. Punajuju</strain>
    </source>
</reference>
<gene>
    <name evidence="1" type="ORF">L2E82_11555</name>
</gene>
<keyword evidence="2" id="KW-1185">Reference proteome</keyword>
<evidence type="ECO:0000313" key="1">
    <source>
        <dbReference type="EMBL" id="KAI3781538.1"/>
    </source>
</evidence>
<evidence type="ECO:0000313" key="2">
    <source>
        <dbReference type="Proteomes" id="UP001055811"/>
    </source>
</evidence>
<reference evidence="1 2" key="2">
    <citation type="journal article" date="2022" name="Mol. Ecol. Resour.">
        <title>The genomes of chicory, endive, great burdock and yacon provide insights into Asteraceae paleo-polyploidization history and plant inulin production.</title>
        <authorList>
            <person name="Fan W."/>
            <person name="Wang S."/>
            <person name="Wang H."/>
            <person name="Wang A."/>
            <person name="Jiang F."/>
            <person name="Liu H."/>
            <person name="Zhao H."/>
            <person name="Xu D."/>
            <person name="Zhang Y."/>
        </authorList>
    </citation>
    <scope>NUCLEOTIDE SEQUENCE [LARGE SCALE GENOMIC DNA]</scope>
    <source>
        <strain evidence="2">cv. Punajuju</strain>
        <tissue evidence="1">Leaves</tissue>
    </source>
</reference>